<dbReference type="GO" id="GO:0005634">
    <property type="term" value="C:nucleus"/>
    <property type="evidence" value="ECO:0007669"/>
    <property type="project" value="TreeGrafter"/>
</dbReference>
<dbReference type="AlphaFoldDB" id="A0AAN8V9H8"/>
<evidence type="ECO:0000313" key="2">
    <source>
        <dbReference type="EMBL" id="KAK6929319.1"/>
    </source>
</evidence>
<name>A0AAN8V9H8_9MAGN</name>
<sequence>MVKLNSDGSVDPLSKQASIGGVIRREDGNWIRGYMMNIGRVDAMTEELPSLGEERDVGDGDCKPWQSTASEWGVVREEGKLSSSSEADENLENLAAEGASIALGATPNFEKSWVPYKAAAAEWYFPSAANNNLVKSFSDDDSDTDSEEYTEERMVNNKEVSRMNAIMRPPAPLPTKSIPQLTQIKVLIPEMQEPPWLVVGYMPEISLLKRTFGSREHGFRQVFNPNTTKLQDLRHQIAMRENELKLKDDSRINQNKDAGKKPKATLANDLQSDLGKPRRNAFSKVCESNSTRLIPMESIREILIFRDRKLWSWMSWKSSSHGQTSSSIIVGRNQDAREAACFHGRSIRSVASNNRRLINGSEKANITLYSNMDIRSIELHEKELEDAQEHRRRCEIEERNALKAYHKAQRALIGGKCKMRIPPLPSEGKNFCKISGFFNGKFRYIVVCKKA</sequence>
<dbReference type="PANTHER" id="PTHR21563">
    <property type="entry name" value="ZINC FINGER C3H1 DOMAIN-CONTAINING PROTEIN"/>
    <property type="match status" value="1"/>
</dbReference>
<organism evidence="2 3">
    <name type="scientific">Dillenia turbinata</name>
    <dbReference type="NCBI Taxonomy" id="194707"/>
    <lineage>
        <taxon>Eukaryota</taxon>
        <taxon>Viridiplantae</taxon>
        <taxon>Streptophyta</taxon>
        <taxon>Embryophyta</taxon>
        <taxon>Tracheophyta</taxon>
        <taxon>Spermatophyta</taxon>
        <taxon>Magnoliopsida</taxon>
        <taxon>eudicotyledons</taxon>
        <taxon>Gunneridae</taxon>
        <taxon>Pentapetalae</taxon>
        <taxon>Dilleniales</taxon>
        <taxon>Dilleniaceae</taxon>
        <taxon>Dillenia</taxon>
    </lineage>
</organism>
<gene>
    <name evidence="2" type="ORF">RJ641_005524</name>
</gene>
<dbReference type="InterPro" id="IPR039278">
    <property type="entry name" value="Red1"/>
</dbReference>
<accession>A0AAN8V9H8</accession>
<evidence type="ECO:0000256" key="1">
    <source>
        <dbReference type="SAM" id="MobiDB-lite"/>
    </source>
</evidence>
<evidence type="ECO:0000313" key="3">
    <source>
        <dbReference type="Proteomes" id="UP001370490"/>
    </source>
</evidence>
<comment type="caution">
    <text evidence="2">The sequence shown here is derived from an EMBL/GenBank/DDBJ whole genome shotgun (WGS) entry which is preliminary data.</text>
</comment>
<proteinExistence type="predicted"/>
<dbReference type="GO" id="GO:0000178">
    <property type="term" value="C:exosome (RNase complex)"/>
    <property type="evidence" value="ECO:0007669"/>
    <property type="project" value="TreeGrafter"/>
</dbReference>
<protein>
    <submittedName>
        <fullName evidence="2">Uncharacterized protein</fullName>
    </submittedName>
</protein>
<feature type="region of interest" description="Disordered" evidence="1">
    <location>
        <begin position="247"/>
        <end position="267"/>
    </location>
</feature>
<dbReference type="Proteomes" id="UP001370490">
    <property type="component" value="Unassembled WGS sequence"/>
</dbReference>
<dbReference type="PANTHER" id="PTHR21563:SF3">
    <property type="entry name" value="ZINC FINGER C3H1 DOMAIN-CONTAINING PROTEIN"/>
    <property type="match status" value="1"/>
</dbReference>
<keyword evidence="3" id="KW-1185">Reference proteome</keyword>
<dbReference type="EMBL" id="JBAMMX010000013">
    <property type="protein sequence ID" value="KAK6929319.1"/>
    <property type="molecule type" value="Genomic_DNA"/>
</dbReference>
<reference evidence="2 3" key="1">
    <citation type="submission" date="2023-12" db="EMBL/GenBank/DDBJ databases">
        <title>A high-quality genome assembly for Dillenia turbinata (Dilleniales).</title>
        <authorList>
            <person name="Chanderbali A."/>
        </authorList>
    </citation>
    <scope>NUCLEOTIDE SEQUENCE [LARGE SCALE GENOMIC DNA]</scope>
    <source>
        <strain evidence="2">LSX21</strain>
        <tissue evidence="2">Leaf</tissue>
    </source>
</reference>